<feature type="signal peptide" evidence="1">
    <location>
        <begin position="1"/>
        <end position="21"/>
    </location>
</feature>
<proteinExistence type="predicted"/>
<sequence>MKRFCVAAAVAVSVLSFGAVSDVAPDWGMVSTASAASAEQSFTGKWYDKDGHFVVNIQPGVINSCRIIRTYGITNTNPGSGHYVILEANGEHDMFIQWEGGYWENNTYVEPHISIDGGEKLSRKA</sequence>
<dbReference type="Proteomes" id="UP000323646">
    <property type="component" value="Unassembled WGS sequence"/>
</dbReference>
<reference evidence="2 3" key="1">
    <citation type="submission" date="2019-08" db="EMBL/GenBank/DDBJ databases">
        <title>Selenomonas sp. mPRGC5 and Selenomonas sp. mPRGC8 isolated from ruminal fluid of dairy goat (Capra hircus).</title>
        <authorList>
            <person name="Poothong S."/>
            <person name="Nuengjamnong C."/>
            <person name="Tanasupawat S."/>
        </authorList>
    </citation>
    <scope>NUCLEOTIDE SEQUENCE [LARGE SCALE GENOMIC DNA]</scope>
    <source>
        <strain evidence="3">mPRGC5</strain>
    </source>
</reference>
<evidence type="ECO:0000313" key="2">
    <source>
        <dbReference type="EMBL" id="TYZ24865.1"/>
    </source>
</evidence>
<dbReference type="AlphaFoldDB" id="A0A5D6WCY6"/>
<evidence type="ECO:0000256" key="1">
    <source>
        <dbReference type="SAM" id="SignalP"/>
    </source>
</evidence>
<protein>
    <submittedName>
        <fullName evidence="2">Uncharacterized protein</fullName>
    </submittedName>
</protein>
<dbReference type="EMBL" id="VTOY01000001">
    <property type="protein sequence ID" value="TYZ24865.1"/>
    <property type="molecule type" value="Genomic_DNA"/>
</dbReference>
<gene>
    <name evidence="2" type="ORF">FZ040_02165</name>
</gene>
<organism evidence="2 3">
    <name type="scientific">Selenomonas ruminis</name>
    <dbReference type="NCBI Taxonomy" id="2593411"/>
    <lineage>
        <taxon>Bacteria</taxon>
        <taxon>Bacillati</taxon>
        <taxon>Bacillota</taxon>
        <taxon>Negativicutes</taxon>
        <taxon>Selenomonadales</taxon>
        <taxon>Selenomonadaceae</taxon>
        <taxon>Selenomonas</taxon>
    </lineage>
</organism>
<keyword evidence="1" id="KW-0732">Signal</keyword>
<comment type="caution">
    <text evidence="2">The sequence shown here is derived from an EMBL/GenBank/DDBJ whole genome shotgun (WGS) entry which is preliminary data.</text>
</comment>
<feature type="chain" id="PRO_5038535124" evidence="1">
    <location>
        <begin position="22"/>
        <end position="125"/>
    </location>
</feature>
<accession>A0A5D6WCY6</accession>
<dbReference type="RefSeq" id="WP_149170486.1">
    <property type="nucleotide sequence ID" value="NZ_VTOY01000001.1"/>
</dbReference>
<dbReference type="OrthoDB" id="1665990at2"/>
<keyword evidence="3" id="KW-1185">Reference proteome</keyword>
<evidence type="ECO:0000313" key="3">
    <source>
        <dbReference type="Proteomes" id="UP000323646"/>
    </source>
</evidence>
<name>A0A5D6WCY6_9FIRM</name>